<evidence type="ECO:0008006" key="3">
    <source>
        <dbReference type="Google" id="ProtNLM"/>
    </source>
</evidence>
<evidence type="ECO:0000313" key="1">
    <source>
        <dbReference type="EMBL" id="KLU67647.1"/>
    </source>
</evidence>
<dbReference type="InterPro" id="IPR019271">
    <property type="entry name" value="DUF2284_metal-binding"/>
</dbReference>
<reference evidence="1 2" key="1">
    <citation type="submission" date="2015-06" db="EMBL/GenBank/DDBJ databases">
        <title>Draft genome of the moderately acidophilic sulfate reducer Candidatus Desulfosporosinus acididurans strain M1.</title>
        <authorList>
            <person name="Poehlein A."/>
            <person name="Petzsch P."/>
            <person name="Johnson B.D."/>
            <person name="Schloemann M."/>
            <person name="Daniel R."/>
            <person name="Muehling M."/>
        </authorList>
    </citation>
    <scope>NUCLEOTIDE SEQUENCE [LARGE SCALE GENOMIC DNA]</scope>
    <source>
        <strain evidence="1 2">M1</strain>
    </source>
</reference>
<name>A0A0J1FWH7_9FIRM</name>
<organism evidence="1 2">
    <name type="scientific">Desulfosporosinus acididurans</name>
    <dbReference type="NCBI Taxonomy" id="476652"/>
    <lineage>
        <taxon>Bacteria</taxon>
        <taxon>Bacillati</taxon>
        <taxon>Bacillota</taxon>
        <taxon>Clostridia</taxon>
        <taxon>Eubacteriales</taxon>
        <taxon>Desulfitobacteriaceae</taxon>
        <taxon>Desulfosporosinus</taxon>
    </lineage>
</organism>
<dbReference type="STRING" id="476652.DEAC_c00410"/>
<gene>
    <name evidence="1" type="ORF">DEAC_c00410</name>
</gene>
<dbReference type="AlphaFoldDB" id="A0A0J1FWH7"/>
<keyword evidence="2" id="KW-1185">Reference proteome</keyword>
<protein>
    <recommendedName>
        <fullName evidence="3">Metal-binding protein</fullName>
    </recommendedName>
</protein>
<dbReference type="PATRIC" id="fig|476652.3.peg.43"/>
<dbReference type="EMBL" id="LDZY01000001">
    <property type="protein sequence ID" value="KLU67647.1"/>
    <property type="molecule type" value="Genomic_DNA"/>
</dbReference>
<comment type="caution">
    <text evidence="1">The sequence shown here is derived from an EMBL/GenBank/DDBJ whole genome shotgun (WGS) entry which is preliminary data.</text>
</comment>
<proteinExistence type="predicted"/>
<dbReference type="Proteomes" id="UP000036356">
    <property type="component" value="Unassembled WGS sequence"/>
</dbReference>
<dbReference type="RefSeq" id="WP_047808038.1">
    <property type="nucleotide sequence ID" value="NZ_LDZY01000001.1"/>
</dbReference>
<dbReference type="Pfam" id="PF10050">
    <property type="entry name" value="DUF2284"/>
    <property type="match status" value="1"/>
</dbReference>
<accession>A0A0J1FWH7</accession>
<sequence>MNPDMEKLTLLAKSLGAAHAATIDVAAIQFNEDFRTQCEQNVCGSFNKNWMCPPAVGSIAELKEKVLTFRQGLLFQTVYQLESSFDWEGMQEGTSEHTRIFRELWDKLRRTFAYKKLLPLNVGPCTYCGRCAFLDNLECRFPEEAVWSVEASGIDVIALEKSCGIPYNNGENTISCVSLILVEP</sequence>
<evidence type="ECO:0000313" key="2">
    <source>
        <dbReference type="Proteomes" id="UP000036356"/>
    </source>
</evidence>